<dbReference type="Proteomes" id="UP001143856">
    <property type="component" value="Unassembled WGS sequence"/>
</dbReference>
<accession>A0ACC1NYG0</accession>
<evidence type="ECO:0000313" key="1">
    <source>
        <dbReference type="EMBL" id="KAJ2983343.1"/>
    </source>
</evidence>
<evidence type="ECO:0000313" key="2">
    <source>
        <dbReference type="Proteomes" id="UP001143856"/>
    </source>
</evidence>
<gene>
    <name evidence="1" type="ORF">NUW58_g6268</name>
</gene>
<dbReference type="EMBL" id="JAPDGR010001381">
    <property type="protein sequence ID" value="KAJ2983343.1"/>
    <property type="molecule type" value="Genomic_DNA"/>
</dbReference>
<name>A0ACC1NYG0_9PEZI</name>
<reference evidence="1" key="1">
    <citation type="submission" date="2022-10" db="EMBL/GenBank/DDBJ databases">
        <title>Genome Sequence of Xylaria curta.</title>
        <authorList>
            <person name="Buettner E."/>
        </authorList>
    </citation>
    <scope>NUCLEOTIDE SEQUENCE</scope>
    <source>
        <strain evidence="1">Babe10</strain>
    </source>
</reference>
<sequence length="394" mass="42934">MSSLPFDPNTTPALMPPDGVVPNFENPDSNAYISTNVIAAFLPLMVLFLFLRLYSRAIVIHKFGVDDAFSVVAAASVVVVCGILLSLNDHVNGRHQWDVPLSFLTDDYLKTNFSFVLLTAISAMLVKLSLLLLYLRIFKPAWKVTLTIYACIGIVSLFYLSTMIAELVVGVPKGGGTWQQAQAAYGPFGLTISVVRGVFGVLSDFVILLIPMTQLVLLALPTRRKVVLVGVFLTGILACASSIASTVFRFGELDNYDNTWANTLPNAFAIIEITVGHICCSLPTLPPLFVLLGKSKTIHSIMGYIRSNRAKKGESDLPTSATSDAGKKQLPNVPKGGLTVLKSFIRNARFTSVLTKPTRNSTNEESYYDLESVDVDYHSQLKTANKAHGPTRQV</sequence>
<protein>
    <submittedName>
        <fullName evidence="1">Uncharacterized protein</fullName>
    </submittedName>
</protein>
<organism evidence="1 2">
    <name type="scientific">Xylaria curta</name>
    <dbReference type="NCBI Taxonomy" id="42375"/>
    <lineage>
        <taxon>Eukaryota</taxon>
        <taxon>Fungi</taxon>
        <taxon>Dikarya</taxon>
        <taxon>Ascomycota</taxon>
        <taxon>Pezizomycotina</taxon>
        <taxon>Sordariomycetes</taxon>
        <taxon>Xylariomycetidae</taxon>
        <taxon>Xylariales</taxon>
        <taxon>Xylariaceae</taxon>
        <taxon>Xylaria</taxon>
    </lineage>
</organism>
<keyword evidence="2" id="KW-1185">Reference proteome</keyword>
<proteinExistence type="predicted"/>
<comment type="caution">
    <text evidence="1">The sequence shown here is derived from an EMBL/GenBank/DDBJ whole genome shotgun (WGS) entry which is preliminary data.</text>
</comment>